<reference evidence="4 5" key="1">
    <citation type="journal article" date="2016" name="Nat. Commun.">
        <title>Thousands of microbial genomes shed light on interconnected biogeochemical processes in an aquifer system.</title>
        <authorList>
            <person name="Anantharaman K."/>
            <person name="Brown C.T."/>
            <person name="Hug L.A."/>
            <person name="Sharon I."/>
            <person name="Castelle C.J."/>
            <person name="Probst A.J."/>
            <person name="Thomas B.C."/>
            <person name="Singh A."/>
            <person name="Wilkins M.J."/>
            <person name="Karaoz U."/>
            <person name="Brodie E.L."/>
            <person name="Williams K.H."/>
            <person name="Hubbard S.S."/>
            <person name="Banfield J.F."/>
        </authorList>
    </citation>
    <scope>NUCLEOTIDE SEQUENCE [LARGE SCALE GENOMIC DNA]</scope>
</reference>
<dbReference type="GO" id="GO:0032153">
    <property type="term" value="C:cell division site"/>
    <property type="evidence" value="ECO:0007669"/>
    <property type="project" value="TreeGrafter"/>
</dbReference>
<dbReference type="EMBL" id="MFSS01000090">
    <property type="protein sequence ID" value="OGI42439.1"/>
    <property type="molecule type" value="Genomic_DNA"/>
</dbReference>
<dbReference type="SUPFAM" id="SSF110997">
    <property type="entry name" value="Sporulation related repeat"/>
    <property type="match status" value="1"/>
</dbReference>
<keyword evidence="2" id="KW-1133">Transmembrane helix</keyword>
<dbReference type="Gene3D" id="3.30.70.1070">
    <property type="entry name" value="Sporulation related repeat"/>
    <property type="match status" value="1"/>
</dbReference>
<keyword evidence="2" id="KW-0812">Transmembrane</keyword>
<keyword evidence="2" id="KW-0472">Membrane</keyword>
<protein>
    <recommendedName>
        <fullName evidence="3">SPOR domain-containing protein</fullName>
    </recommendedName>
</protein>
<dbReference type="Proteomes" id="UP000177925">
    <property type="component" value="Unassembled WGS sequence"/>
</dbReference>
<dbReference type="AlphaFoldDB" id="A0A1F6TBI4"/>
<dbReference type="InterPro" id="IPR036680">
    <property type="entry name" value="SPOR-like_sf"/>
</dbReference>
<gene>
    <name evidence="4" type="ORF">A2150_07880</name>
</gene>
<proteinExistence type="predicted"/>
<dbReference type="PANTHER" id="PTHR38687">
    <property type="entry name" value="CELL DIVISION PROTEIN DEDD-RELATED"/>
    <property type="match status" value="1"/>
</dbReference>
<comment type="caution">
    <text evidence="4">The sequence shown here is derived from an EMBL/GenBank/DDBJ whole genome shotgun (WGS) entry which is preliminary data.</text>
</comment>
<evidence type="ECO:0000259" key="3">
    <source>
        <dbReference type="PROSITE" id="PS51724"/>
    </source>
</evidence>
<organism evidence="4 5">
    <name type="scientific">Candidatus Muproteobacteria bacterium RBG_16_64_11</name>
    <dbReference type="NCBI Taxonomy" id="1817758"/>
    <lineage>
        <taxon>Bacteria</taxon>
        <taxon>Pseudomonadati</taxon>
        <taxon>Pseudomonadota</taxon>
        <taxon>Candidatus Muproteobacteria</taxon>
    </lineage>
</organism>
<dbReference type="InterPro" id="IPR007730">
    <property type="entry name" value="SPOR-like_dom"/>
</dbReference>
<evidence type="ECO:0000313" key="4">
    <source>
        <dbReference type="EMBL" id="OGI42439.1"/>
    </source>
</evidence>
<evidence type="ECO:0000256" key="2">
    <source>
        <dbReference type="SAM" id="Phobius"/>
    </source>
</evidence>
<dbReference type="GO" id="GO:0042834">
    <property type="term" value="F:peptidoglycan binding"/>
    <property type="evidence" value="ECO:0007669"/>
    <property type="project" value="InterPro"/>
</dbReference>
<evidence type="ECO:0000313" key="5">
    <source>
        <dbReference type="Proteomes" id="UP000177925"/>
    </source>
</evidence>
<dbReference type="GO" id="GO:0030428">
    <property type="term" value="C:cell septum"/>
    <property type="evidence" value="ECO:0007669"/>
    <property type="project" value="TreeGrafter"/>
</dbReference>
<dbReference type="STRING" id="1817758.A2150_07880"/>
<dbReference type="GO" id="GO:0032506">
    <property type="term" value="P:cytokinetic process"/>
    <property type="evidence" value="ECO:0007669"/>
    <property type="project" value="TreeGrafter"/>
</dbReference>
<feature type="domain" description="SPOR" evidence="3">
    <location>
        <begin position="110"/>
        <end position="191"/>
    </location>
</feature>
<accession>A0A1F6TBI4</accession>
<feature type="region of interest" description="Disordered" evidence="1">
    <location>
        <begin position="56"/>
        <end position="78"/>
    </location>
</feature>
<sequence length="194" mass="20798">MARNLRKPAARPARRGSVPGWLMLGIGLGLGIGLTWGVNWYLHSSDRPLSGLRTLLASKPEPPEKPPAKPAAPPPAPKPKLDFYTILPEIETVLPEKVTKPAKPVAKPESETGVNYILQAGSFSNPADADQLRAKLALSGLEARIEKVAIEGKGEFHRVRLGPYGSVQELDNADGRLAKLGIKAVRLKLKKAGA</sequence>
<evidence type="ECO:0000256" key="1">
    <source>
        <dbReference type="SAM" id="MobiDB-lite"/>
    </source>
</evidence>
<feature type="compositionally biased region" description="Pro residues" evidence="1">
    <location>
        <begin position="68"/>
        <end position="78"/>
    </location>
</feature>
<name>A0A1F6TBI4_9PROT</name>
<dbReference type="InterPro" id="IPR052521">
    <property type="entry name" value="Cell_div_SPOR-domain"/>
</dbReference>
<dbReference type="Pfam" id="PF05036">
    <property type="entry name" value="SPOR"/>
    <property type="match status" value="1"/>
</dbReference>
<dbReference type="PANTHER" id="PTHR38687:SF1">
    <property type="entry name" value="CELL DIVISION PROTEIN DEDD"/>
    <property type="match status" value="1"/>
</dbReference>
<dbReference type="PROSITE" id="PS51724">
    <property type="entry name" value="SPOR"/>
    <property type="match status" value="1"/>
</dbReference>
<feature type="transmembrane region" description="Helical" evidence="2">
    <location>
        <begin position="21"/>
        <end position="42"/>
    </location>
</feature>